<keyword evidence="6" id="KW-1185">Reference proteome</keyword>
<feature type="domain" description="Hydantoinase A/oxoprolinase" evidence="1">
    <location>
        <begin position="211"/>
        <end position="497"/>
    </location>
</feature>
<dbReference type="AlphaFoldDB" id="A0A346PR29"/>
<protein>
    <submittedName>
        <fullName evidence="4 5">N-methylhydantoinase A</fullName>
        <ecNumber evidence="5">3.5.2.14</ecNumber>
    </submittedName>
</protein>
<feature type="domain" description="Acetophenone carboxylase-like C-terminal" evidence="3">
    <location>
        <begin position="517"/>
        <end position="681"/>
    </location>
</feature>
<dbReference type="SUPFAM" id="SSF53067">
    <property type="entry name" value="Actin-like ATPase domain"/>
    <property type="match status" value="1"/>
</dbReference>
<dbReference type="InterPro" id="IPR002821">
    <property type="entry name" value="Hydantoinase_A"/>
</dbReference>
<dbReference type="Pfam" id="PF05378">
    <property type="entry name" value="Hydant_A_N"/>
    <property type="match status" value="1"/>
</dbReference>
<dbReference type="EMBL" id="CP027033">
    <property type="protein sequence ID" value="AXR81974.1"/>
    <property type="molecule type" value="Genomic_DNA"/>
</dbReference>
<gene>
    <name evidence="4" type="ORF">AArc1_1709</name>
    <name evidence="5" type="ORF">AArcMg_1971</name>
</gene>
<dbReference type="InterPro" id="IPR049517">
    <property type="entry name" value="ACX-like_C"/>
</dbReference>
<accession>A0A346PEU2</accession>
<dbReference type="PANTHER" id="PTHR11365">
    <property type="entry name" value="5-OXOPROLINASE RELATED"/>
    <property type="match status" value="1"/>
</dbReference>
<feature type="domain" description="Hydantoinase/oxoprolinase N-terminal" evidence="2">
    <location>
        <begin position="10"/>
        <end position="190"/>
    </location>
</feature>
<dbReference type="InterPro" id="IPR008040">
    <property type="entry name" value="Hydant_A_N"/>
</dbReference>
<evidence type="ECO:0000313" key="5">
    <source>
        <dbReference type="EMBL" id="AXR81974.1"/>
    </source>
</evidence>
<sequence>MERYHMTYNLGVDVGGTFTDVIVFDEATHELTIDKVLSTPANPSTGVQHGIEEATAKAGTSVADLELLFHGTTVVTNMLLEETGSRVGLVTTEGHEDVLHLARAWTPGPLYGWMAMEKPDPLADLVDTRGVGGTIASPSGEEVEPLDETAVREAVQELEAAGVESVTVALLNSYLNPAHEERVREIIGEEAPELPVSVSSEIVPEYGEYERTLTTVINDYARPTVIEYLEDLDESLAAAGSTARMNVVRSDGGLMSSRAAQRRPVELALSGPSGGVVGAATIASKKGVPDVLTLDMGGTSTDVSLVEDGTPETTRQTKVGYREFKSRSVDVNTVGAGGGSIARVQLNGSLQVGPESAGADPGPACYGQGGEEPTVTDANVVLGRIPPSVQLGGRMDLDREAAREAVATIADQRDSSVEEAAQAILDIVNENMHGALRVVSVERGYDPREFGLVAFGGAGPMHANALADVMDAYPLIVPPGPGVMSAFGFLTSDVQNEFSETYLETDQNVDGDDVAGKLEALAAEAGEWLRSEGVDDTDHEFEYYADCRYFRQDIQMSIPVDLDGLRGEAGLAEINDDFERRHERQFGFTLEAPLEVANLRVIGKGLMEGVTIDETELSEADPSAAVVDSSEVYFDGTDYETTIYDRAELRPGNELDGPAIVTDDDSTVVVQPDHTALIDRYGNIEITRGDAQ</sequence>
<evidence type="ECO:0000259" key="3">
    <source>
        <dbReference type="Pfam" id="PF19278"/>
    </source>
</evidence>
<dbReference type="EC" id="3.5.2.14" evidence="5"/>
<dbReference type="Pfam" id="PF19278">
    <property type="entry name" value="Hydant_A_C"/>
    <property type="match status" value="1"/>
</dbReference>
<reference evidence="5" key="3">
    <citation type="journal article" date="2019" name="Int. J. Syst. Evol. Microbiol.">
        <title>Natronolimnobius sulfurireducens sp. nov. and Halalkaliarchaeum desulfuricum gen. nov., sp. nov., the first sulfur-respiring alkaliphilic haloarchaea from hypersaline alkaline lakes.</title>
        <authorList>
            <person name="Sorokin D.Y."/>
            <person name="Yakimov M."/>
            <person name="Messina E."/>
            <person name="Merkel A.Y."/>
            <person name="Bale N.J."/>
            <person name="Sinninghe Damste J.S."/>
        </authorList>
    </citation>
    <scope>NUCLEOTIDE SEQUENCE</scope>
    <source>
        <strain evidence="5">AArc-Mg</strain>
        <strain evidence="4">AArc1</strain>
    </source>
</reference>
<name>A0A346PR29_9EURY</name>
<accession>A0A346PR29</accession>
<dbReference type="Proteomes" id="UP000258613">
    <property type="component" value="Chromosome"/>
</dbReference>
<dbReference type="InterPro" id="IPR045079">
    <property type="entry name" value="Oxoprolinase-like"/>
</dbReference>
<reference evidence="7" key="1">
    <citation type="submission" date="2017-10" db="EMBL/GenBank/DDBJ databases">
        <title>Phenotypic and genomic properties of facultatively anaerobic sulfur-reducing natronoarchaea from hypersaline soda lakes.</title>
        <authorList>
            <person name="Sorokin D.Y."/>
            <person name="Kublanov I.V."/>
            <person name="Roman P."/>
            <person name="Sinninghe Damste J.S."/>
            <person name="Golyshin P.N."/>
            <person name="Rojo D."/>
            <person name="Ciordia S."/>
            <person name="Mena Md.C."/>
            <person name="Ferrer M."/>
            <person name="Messina E."/>
            <person name="Smedile F."/>
            <person name="La Spada G."/>
            <person name="La Cono V."/>
            <person name="Yakimov M.M."/>
        </authorList>
    </citation>
    <scope>NUCLEOTIDE SEQUENCE [LARGE SCALE GENOMIC DNA]</scope>
    <source>
        <strain evidence="7">AArc1</strain>
    </source>
</reference>
<dbReference type="GO" id="GO:0047423">
    <property type="term" value="F:N-methylhydantoinase (ATP-hydrolyzing) activity"/>
    <property type="evidence" value="ECO:0007669"/>
    <property type="project" value="UniProtKB-EC"/>
</dbReference>
<dbReference type="GO" id="GO:0006749">
    <property type="term" value="P:glutathione metabolic process"/>
    <property type="evidence" value="ECO:0007669"/>
    <property type="project" value="TreeGrafter"/>
</dbReference>
<dbReference type="InterPro" id="IPR043129">
    <property type="entry name" value="ATPase_NBD"/>
</dbReference>
<dbReference type="Pfam" id="PF01968">
    <property type="entry name" value="Hydantoinase_A"/>
    <property type="match status" value="1"/>
</dbReference>
<proteinExistence type="predicted"/>
<reference evidence="6" key="2">
    <citation type="submission" date="2018-02" db="EMBL/GenBank/DDBJ databases">
        <title>Phenotypic and genomic properties of facultatively anaerobic sulfur-reducing natronoarchaea from hypersaline soda lakes.</title>
        <authorList>
            <person name="Sorokin D.Y."/>
            <person name="Kublanov I.V."/>
            <person name="Roman P."/>
            <person name="Sinninghe Damste J.S."/>
            <person name="Golyshin P.N."/>
            <person name="Rojo D."/>
            <person name="Ciordia S."/>
            <person name="Mena M.D.C."/>
            <person name="Ferrer M."/>
            <person name="Messina E."/>
            <person name="Smedile F."/>
            <person name="La Spada G."/>
            <person name="La Cono V."/>
            <person name="Yakimov M.M."/>
        </authorList>
    </citation>
    <scope>NUCLEOTIDE SEQUENCE [LARGE SCALE GENOMIC DNA]</scope>
    <source>
        <strain evidence="6">AArc-Mg</strain>
    </source>
</reference>
<dbReference type="PANTHER" id="PTHR11365:SF23">
    <property type="entry name" value="HYPOTHETICAL 5-OXOPROLINASE (EUROFUNG)-RELATED"/>
    <property type="match status" value="1"/>
</dbReference>
<evidence type="ECO:0000259" key="1">
    <source>
        <dbReference type="Pfam" id="PF01968"/>
    </source>
</evidence>
<dbReference type="EMBL" id="CP024047">
    <property type="protein sequence ID" value="AXR78037.1"/>
    <property type="molecule type" value="Genomic_DNA"/>
</dbReference>
<dbReference type="GO" id="GO:0017168">
    <property type="term" value="F:5-oxoprolinase (ATP-hydrolyzing) activity"/>
    <property type="evidence" value="ECO:0007669"/>
    <property type="project" value="TreeGrafter"/>
</dbReference>
<dbReference type="KEGG" id="nan:AArc1_1709"/>
<dbReference type="KEGG" id="nag:AArcMg_1971"/>
<evidence type="ECO:0000313" key="6">
    <source>
        <dbReference type="Proteomes" id="UP000258613"/>
    </source>
</evidence>
<evidence type="ECO:0000313" key="4">
    <source>
        <dbReference type="EMBL" id="AXR78037.1"/>
    </source>
</evidence>
<evidence type="ECO:0000313" key="7">
    <source>
        <dbReference type="Proteomes" id="UP000258707"/>
    </source>
</evidence>
<organism evidence="5 6">
    <name type="scientific">Natrarchaeobaculum sulfurireducens</name>
    <dbReference type="NCBI Taxonomy" id="2044521"/>
    <lineage>
        <taxon>Archaea</taxon>
        <taxon>Methanobacteriati</taxon>
        <taxon>Methanobacteriota</taxon>
        <taxon>Stenosarchaea group</taxon>
        <taxon>Halobacteria</taxon>
        <taxon>Halobacteriales</taxon>
        <taxon>Natrialbaceae</taxon>
        <taxon>Natrarchaeobaculum</taxon>
    </lineage>
</organism>
<evidence type="ECO:0000259" key="2">
    <source>
        <dbReference type="Pfam" id="PF05378"/>
    </source>
</evidence>
<keyword evidence="5" id="KW-0378">Hydrolase</keyword>
<dbReference type="Proteomes" id="UP000258707">
    <property type="component" value="Chromosome"/>
</dbReference>
<dbReference type="GO" id="GO:0005829">
    <property type="term" value="C:cytosol"/>
    <property type="evidence" value="ECO:0007669"/>
    <property type="project" value="TreeGrafter"/>
</dbReference>